<proteinExistence type="predicted"/>
<protein>
    <submittedName>
        <fullName evidence="1">Uncharacterized protein</fullName>
    </submittedName>
</protein>
<evidence type="ECO:0000313" key="1">
    <source>
        <dbReference type="EMBL" id="KAF2460673.1"/>
    </source>
</evidence>
<accession>A0A6A6PB81</accession>
<dbReference type="Proteomes" id="UP000799766">
    <property type="component" value="Unassembled WGS sequence"/>
</dbReference>
<gene>
    <name evidence="1" type="ORF">BDY21DRAFT_171141</name>
</gene>
<dbReference type="EMBL" id="MU001673">
    <property type="protein sequence ID" value="KAF2460673.1"/>
    <property type="molecule type" value="Genomic_DNA"/>
</dbReference>
<name>A0A6A6PB81_9PEZI</name>
<reference evidence="1" key="1">
    <citation type="journal article" date="2020" name="Stud. Mycol.">
        <title>101 Dothideomycetes genomes: a test case for predicting lifestyles and emergence of pathogens.</title>
        <authorList>
            <person name="Haridas S."/>
            <person name="Albert R."/>
            <person name="Binder M."/>
            <person name="Bloem J."/>
            <person name="Labutti K."/>
            <person name="Salamov A."/>
            <person name="Andreopoulos B."/>
            <person name="Baker S."/>
            <person name="Barry K."/>
            <person name="Bills G."/>
            <person name="Bluhm B."/>
            <person name="Cannon C."/>
            <person name="Castanera R."/>
            <person name="Culley D."/>
            <person name="Daum C."/>
            <person name="Ezra D."/>
            <person name="Gonzalez J."/>
            <person name="Henrissat B."/>
            <person name="Kuo A."/>
            <person name="Liang C."/>
            <person name="Lipzen A."/>
            <person name="Lutzoni F."/>
            <person name="Magnuson J."/>
            <person name="Mondo S."/>
            <person name="Nolan M."/>
            <person name="Ohm R."/>
            <person name="Pangilinan J."/>
            <person name="Park H.-J."/>
            <person name="Ramirez L."/>
            <person name="Alfaro M."/>
            <person name="Sun H."/>
            <person name="Tritt A."/>
            <person name="Yoshinaga Y."/>
            <person name="Zwiers L.-H."/>
            <person name="Turgeon B."/>
            <person name="Goodwin S."/>
            <person name="Spatafora J."/>
            <person name="Crous P."/>
            <person name="Grigoriev I."/>
        </authorList>
    </citation>
    <scope>NUCLEOTIDE SEQUENCE</scope>
    <source>
        <strain evidence="1">ATCC 16933</strain>
    </source>
</reference>
<organism evidence="1 2">
    <name type="scientific">Lineolata rhizophorae</name>
    <dbReference type="NCBI Taxonomy" id="578093"/>
    <lineage>
        <taxon>Eukaryota</taxon>
        <taxon>Fungi</taxon>
        <taxon>Dikarya</taxon>
        <taxon>Ascomycota</taxon>
        <taxon>Pezizomycotina</taxon>
        <taxon>Dothideomycetes</taxon>
        <taxon>Dothideomycetes incertae sedis</taxon>
        <taxon>Lineolatales</taxon>
        <taxon>Lineolataceae</taxon>
        <taxon>Lineolata</taxon>
    </lineage>
</organism>
<sequence>MSTVDRSLESCGGMRRRACVRVHRTVEKGGLSVARRLYADLTEGVIGLLREDCACCSRAPRRYQPDSRLPGLAVPLDRPLPRSARRVSGQAVKGSGSLTRAAAAADAEIGHGMRRRRWNEPCAWSTARRVRVEQRRGTGRGARKRRAGGFVVDGEEWDGGWSERLKACA</sequence>
<dbReference type="AlphaFoldDB" id="A0A6A6PB81"/>
<evidence type="ECO:0000313" key="2">
    <source>
        <dbReference type="Proteomes" id="UP000799766"/>
    </source>
</evidence>
<keyword evidence="2" id="KW-1185">Reference proteome</keyword>